<comment type="subcellular location">
    <subcellularLocation>
        <location evidence="1">Cytoplasm</location>
    </subcellularLocation>
</comment>
<dbReference type="InterPro" id="IPR006073">
    <property type="entry name" value="GTP-bd"/>
</dbReference>
<feature type="compositionally biased region" description="Basic residues" evidence="8">
    <location>
        <begin position="335"/>
        <end position="348"/>
    </location>
</feature>
<keyword evidence="4" id="KW-0547">Nucleotide-binding</keyword>
<dbReference type="PANTHER" id="PTHR45782:SF4">
    <property type="entry name" value="MITOCHONDRIAL RIBOSOME-ASSOCIATED GTPASE 1"/>
    <property type="match status" value="1"/>
</dbReference>
<sequence length="362" mass="40768">MTLGGLPNRTRAVGNDRTIRLTDSAGRPRSTRNALTMSIQWFPGHMHKARLEIQAALPKVDVVMEIIDARIPYSSENPMLADIRGDKACLKVLTKSDLADPHLTEEWLDALNNSSSTRARSVTTDDVPTIRRLKSALIGMCPHRKGRSINAMVMGIPNVGKSTIINFLAGRKVAKTGNTPAVTQHQQRVDIGDGVILWDTPGMLWPKVHNVSSGYRLALIGSIKDTAMDYTDVGFFAARYFMEQYPDRLAARFDLESVADTEMAVIEDIGRRRGCLGRNNRVDLERASRILIQEYRTGGLGRLTLETPATMQRERILTQKAMVEAEEAARLKDEKRKKRFKNKQKAQRKSREMDASRRDRRQ</sequence>
<dbReference type="CDD" id="cd01856">
    <property type="entry name" value="YlqF"/>
    <property type="match status" value="1"/>
</dbReference>
<keyword evidence="3" id="KW-0963">Cytoplasm</keyword>
<evidence type="ECO:0000256" key="3">
    <source>
        <dbReference type="ARBA" id="ARBA00022490"/>
    </source>
</evidence>
<dbReference type="GO" id="GO:0003924">
    <property type="term" value="F:GTPase activity"/>
    <property type="evidence" value="ECO:0007669"/>
    <property type="project" value="TreeGrafter"/>
</dbReference>
<reference evidence="10" key="1">
    <citation type="submission" date="2012-11" db="EMBL/GenBank/DDBJ databases">
        <title>Permanent draft genomes of Rhodopirellula europaea strain SH398 and 6C.</title>
        <authorList>
            <person name="Richter M."/>
            <person name="Richter-Heitmann T."/>
            <person name="Frank C."/>
            <person name="Harder J."/>
            <person name="Glockner F.O."/>
        </authorList>
    </citation>
    <scope>NUCLEOTIDE SEQUENCE</scope>
    <source>
        <strain evidence="10">6C</strain>
    </source>
</reference>
<evidence type="ECO:0000256" key="6">
    <source>
        <dbReference type="ARBA" id="ARBA00022884"/>
    </source>
</evidence>
<dbReference type="Gene3D" id="1.10.1580.10">
    <property type="match status" value="1"/>
</dbReference>
<feature type="domain" description="G" evidence="9">
    <location>
        <begin position="151"/>
        <end position="205"/>
    </location>
</feature>
<evidence type="ECO:0000313" key="10">
    <source>
        <dbReference type="EMBL" id="EMB16990.1"/>
    </source>
</evidence>
<keyword evidence="7" id="KW-0342">GTP-binding</keyword>
<dbReference type="GO" id="GO:0005525">
    <property type="term" value="F:GTP binding"/>
    <property type="evidence" value="ECO:0007669"/>
    <property type="project" value="UniProtKB-KW"/>
</dbReference>
<dbReference type="Gene3D" id="3.40.50.300">
    <property type="entry name" value="P-loop containing nucleotide triphosphate hydrolases"/>
    <property type="match status" value="1"/>
</dbReference>
<protein>
    <recommendedName>
        <fullName evidence="2">Ribosome biogenesis GTPase A</fullName>
    </recommendedName>
</protein>
<dbReference type="FunFam" id="1.10.1580.10:FF:000003">
    <property type="entry name" value="Ribosome biogenesis GTPase A"/>
    <property type="match status" value="1"/>
</dbReference>
<dbReference type="Proteomes" id="UP000011529">
    <property type="component" value="Unassembled WGS sequence"/>
</dbReference>
<gene>
    <name evidence="10" type="ORF">RE6C_02243</name>
</gene>
<evidence type="ECO:0000256" key="5">
    <source>
        <dbReference type="ARBA" id="ARBA00022801"/>
    </source>
</evidence>
<dbReference type="PANTHER" id="PTHR45782">
    <property type="entry name" value="MITOCHONDRIAL RIBOSOME-ASSOCIATED GTPASE 1"/>
    <property type="match status" value="1"/>
</dbReference>
<keyword evidence="5" id="KW-0378">Hydrolase</keyword>
<dbReference type="InterPro" id="IPR019991">
    <property type="entry name" value="GTP-bd_ribosome_bgen"/>
</dbReference>
<feature type="compositionally biased region" description="Basic and acidic residues" evidence="8">
    <location>
        <begin position="349"/>
        <end position="362"/>
    </location>
</feature>
<evidence type="ECO:0000256" key="8">
    <source>
        <dbReference type="SAM" id="MobiDB-lite"/>
    </source>
</evidence>
<dbReference type="GO" id="GO:0006412">
    <property type="term" value="P:translation"/>
    <property type="evidence" value="ECO:0007669"/>
    <property type="project" value="TreeGrafter"/>
</dbReference>
<evidence type="ECO:0000256" key="1">
    <source>
        <dbReference type="ARBA" id="ARBA00004496"/>
    </source>
</evidence>
<keyword evidence="11" id="KW-1185">Reference proteome</keyword>
<dbReference type="InterPro" id="IPR027417">
    <property type="entry name" value="P-loop_NTPase"/>
</dbReference>
<accession>M2AIN8</accession>
<dbReference type="FunFam" id="3.40.50.300:FF:000590">
    <property type="entry name" value="Ribosome biogenesis GTPase A"/>
    <property type="match status" value="1"/>
</dbReference>
<evidence type="ECO:0000259" key="9">
    <source>
        <dbReference type="Pfam" id="PF01926"/>
    </source>
</evidence>
<keyword evidence="6" id="KW-0694">RNA-binding</keyword>
<proteinExistence type="predicted"/>
<comment type="caution">
    <text evidence="10">The sequence shown here is derived from an EMBL/GenBank/DDBJ whole genome shotgun (WGS) entry which is preliminary data.</text>
</comment>
<dbReference type="InterPro" id="IPR023179">
    <property type="entry name" value="GTP-bd_ortho_bundle_sf"/>
</dbReference>
<evidence type="ECO:0000256" key="7">
    <source>
        <dbReference type="ARBA" id="ARBA00023134"/>
    </source>
</evidence>
<evidence type="ECO:0000256" key="2">
    <source>
        <dbReference type="ARBA" id="ARBA00014898"/>
    </source>
</evidence>
<dbReference type="AlphaFoldDB" id="M2AIN8"/>
<dbReference type="GO" id="GO:0003723">
    <property type="term" value="F:RNA binding"/>
    <property type="evidence" value="ECO:0007669"/>
    <property type="project" value="UniProtKB-KW"/>
</dbReference>
<dbReference type="Pfam" id="PF01926">
    <property type="entry name" value="MMR_HSR1"/>
    <property type="match status" value="1"/>
</dbReference>
<dbReference type="NCBIfam" id="TIGR03596">
    <property type="entry name" value="GTPase_YlqF"/>
    <property type="match status" value="1"/>
</dbReference>
<feature type="region of interest" description="Disordered" evidence="8">
    <location>
        <begin position="328"/>
        <end position="362"/>
    </location>
</feature>
<evidence type="ECO:0000256" key="4">
    <source>
        <dbReference type="ARBA" id="ARBA00022741"/>
    </source>
</evidence>
<dbReference type="EMBL" id="ANMO01000111">
    <property type="protein sequence ID" value="EMB16990.1"/>
    <property type="molecule type" value="Genomic_DNA"/>
</dbReference>
<reference evidence="10" key="2">
    <citation type="journal article" date="2013" name="Mar. Genomics">
        <title>Expression of sulfatases in Rhodopirellula baltica and the diversity of sulfatases in the genus Rhodopirellula.</title>
        <authorList>
            <person name="Wegner C.E."/>
            <person name="Richter-Heitmann T."/>
            <person name="Klindworth A."/>
            <person name="Klockow C."/>
            <person name="Richter M."/>
            <person name="Achstetter T."/>
            <person name="Glockner F.O."/>
            <person name="Harder J."/>
        </authorList>
    </citation>
    <scope>NUCLEOTIDE SEQUENCE [LARGE SCALE GENOMIC DNA]</scope>
    <source>
        <strain evidence="10">6C</strain>
    </source>
</reference>
<dbReference type="GO" id="GO:0005737">
    <property type="term" value="C:cytoplasm"/>
    <property type="evidence" value="ECO:0007669"/>
    <property type="project" value="UniProtKB-SubCell"/>
</dbReference>
<name>M2AIN8_9BACT</name>
<organism evidence="10 11">
    <name type="scientific">Rhodopirellula europaea 6C</name>
    <dbReference type="NCBI Taxonomy" id="1263867"/>
    <lineage>
        <taxon>Bacteria</taxon>
        <taxon>Pseudomonadati</taxon>
        <taxon>Planctomycetota</taxon>
        <taxon>Planctomycetia</taxon>
        <taxon>Pirellulales</taxon>
        <taxon>Pirellulaceae</taxon>
        <taxon>Rhodopirellula</taxon>
    </lineage>
</organism>
<evidence type="ECO:0000313" key="11">
    <source>
        <dbReference type="Proteomes" id="UP000011529"/>
    </source>
</evidence>
<dbReference type="PATRIC" id="fig|1263867.3.peg.2387"/>
<dbReference type="SUPFAM" id="SSF52540">
    <property type="entry name" value="P-loop containing nucleoside triphosphate hydrolases"/>
    <property type="match status" value="1"/>
</dbReference>